<dbReference type="EMBL" id="JAAZON010000599">
    <property type="protein sequence ID" value="NMC64097.1"/>
    <property type="molecule type" value="Genomic_DNA"/>
</dbReference>
<accession>A0A7X9FTK9</accession>
<comment type="caution">
    <text evidence="2">The sequence shown here is derived from an EMBL/GenBank/DDBJ whole genome shotgun (WGS) entry which is preliminary data.</text>
</comment>
<evidence type="ECO:0000256" key="1">
    <source>
        <dbReference type="SAM" id="Phobius"/>
    </source>
</evidence>
<organism evidence="2 3">
    <name type="scientific">SAR324 cluster bacterium</name>
    <dbReference type="NCBI Taxonomy" id="2024889"/>
    <lineage>
        <taxon>Bacteria</taxon>
        <taxon>Deltaproteobacteria</taxon>
        <taxon>SAR324 cluster</taxon>
    </lineage>
</organism>
<evidence type="ECO:0000313" key="2">
    <source>
        <dbReference type="EMBL" id="NMC64097.1"/>
    </source>
</evidence>
<reference evidence="2 3" key="1">
    <citation type="journal article" date="2020" name="Biotechnol. Biofuels">
        <title>New insights from the biogas microbiome by comprehensive genome-resolved metagenomics of nearly 1600 species originating from multiple anaerobic digesters.</title>
        <authorList>
            <person name="Campanaro S."/>
            <person name="Treu L."/>
            <person name="Rodriguez-R L.M."/>
            <person name="Kovalovszki A."/>
            <person name="Ziels R.M."/>
            <person name="Maus I."/>
            <person name="Zhu X."/>
            <person name="Kougias P.G."/>
            <person name="Basile A."/>
            <person name="Luo G."/>
            <person name="Schluter A."/>
            <person name="Konstantinidis K.T."/>
            <person name="Angelidaki I."/>
        </authorList>
    </citation>
    <scope>NUCLEOTIDE SEQUENCE [LARGE SCALE GENOMIC DNA]</scope>
    <source>
        <strain evidence="2">AS27yjCOA_65</strain>
    </source>
</reference>
<keyword evidence="1" id="KW-1133">Transmembrane helix</keyword>
<feature type="transmembrane region" description="Helical" evidence="1">
    <location>
        <begin position="29"/>
        <end position="47"/>
    </location>
</feature>
<dbReference type="Proteomes" id="UP000524246">
    <property type="component" value="Unassembled WGS sequence"/>
</dbReference>
<sequence>MAFEVPDSSEVWRQIPPEEKLQLMNKSHAAGVLATVISIIVLSTIAVGLHLNWLVWGSLLCSPFVFQFASGKRWRTLRPKIMLEYLAARSAARRFAYSAGSKDMRVALMLKGSLEEIFDEEHRTEELEAEISDHKETPVWVALFPDTVIMMSERYGGAELEFGYILNDKVKIEGKSPVGEGDYSNQRELYFYCQDKLKENHIYRLTSPFPAALIVFEKKALQFQKEFMESNRLAIEPEGVNSFFGEDDSSRAALFD</sequence>
<feature type="transmembrane region" description="Helical" evidence="1">
    <location>
        <begin position="53"/>
        <end position="70"/>
    </location>
</feature>
<protein>
    <submittedName>
        <fullName evidence="2">Uncharacterized protein</fullName>
    </submittedName>
</protein>
<keyword evidence="1" id="KW-0472">Membrane</keyword>
<keyword evidence="1" id="KW-0812">Transmembrane</keyword>
<dbReference type="AlphaFoldDB" id="A0A7X9FTK9"/>
<gene>
    <name evidence="2" type="ORF">GYA55_13115</name>
</gene>
<proteinExistence type="predicted"/>
<evidence type="ECO:0000313" key="3">
    <source>
        <dbReference type="Proteomes" id="UP000524246"/>
    </source>
</evidence>
<name>A0A7X9FTK9_9DELT</name>